<evidence type="ECO:0000256" key="1">
    <source>
        <dbReference type="SAM" id="MobiDB-lite"/>
    </source>
</evidence>
<keyword evidence="4" id="KW-1185">Reference proteome</keyword>
<evidence type="ECO:0000313" key="3">
    <source>
        <dbReference type="EMBL" id="EPE33673.1"/>
    </source>
</evidence>
<dbReference type="Proteomes" id="UP000016922">
    <property type="component" value="Unassembled WGS sequence"/>
</dbReference>
<reference evidence="3 4" key="1">
    <citation type="journal article" date="2013" name="BMC Genomics">
        <title>Genomics-driven discovery of the pneumocandin biosynthetic gene cluster in the fungus Glarea lozoyensis.</title>
        <authorList>
            <person name="Chen L."/>
            <person name="Yue Q."/>
            <person name="Zhang X."/>
            <person name="Xiang M."/>
            <person name="Wang C."/>
            <person name="Li S."/>
            <person name="Che Y."/>
            <person name="Ortiz-Lopez F.J."/>
            <person name="Bills G.F."/>
            <person name="Liu X."/>
            <person name="An Z."/>
        </authorList>
    </citation>
    <scope>NUCLEOTIDE SEQUENCE [LARGE SCALE GENOMIC DNA]</scope>
    <source>
        <strain evidence="4">ATCC 20868 / MF5171</strain>
    </source>
</reference>
<dbReference type="OrthoDB" id="3473305at2759"/>
<sequence length="292" mass="33309">MVNDSKIEDCGVDLQSSSSEGSTGQVLQEFHLFPKLPLELRQQIFRTAARVPKLAHTSSSVMNPLLHVNSESRKIIQEENVNITNMYFHPARDILYKQYPVCFHSWMPEVIRNPKLHRILFLISCDNTWSSRELLLEEGENIKEQEKLYGSESAKLNLNTPGNMAIAAKLPPTIGRDLCARLITRLAVPLHPEHHSIPGAAGLFDDFELAKTLFPCLHELIFVHPLLDSRDTIDDLVVVPFPPVPRFLVWIDETLVSTMGHMHRRRQDLLHKGKSEDEVPKLVFMVKKVCLE</sequence>
<feature type="region of interest" description="Disordered" evidence="1">
    <location>
        <begin position="1"/>
        <end position="20"/>
    </location>
</feature>
<protein>
    <recommendedName>
        <fullName evidence="2">2EXR domain-containing protein</fullName>
    </recommendedName>
</protein>
<evidence type="ECO:0000313" key="4">
    <source>
        <dbReference type="Proteomes" id="UP000016922"/>
    </source>
</evidence>
<dbReference type="AlphaFoldDB" id="S3E5L3"/>
<organism evidence="3 4">
    <name type="scientific">Glarea lozoyensis (strain ATCC 20868 / MF5171)</name>
    <dbReference type="NCBI Taxonomy" id="1116229"/>
    <lineage>
        <taxon>Eukaryota</taxon>
        <taxon>Fungi</taxon>
        <taxon>Dikarya</taxon>
        <taxon>Ascomycota</taxon>
        <taxon>Pezizomycotina</taxon>
        <taxon>Leotiomycetes</taxon>
        <taxon>Helotiales</taxon>
        <taxon>Helotiaceae</taxon>
        <taxon>Glarea</taxon>
    </lineage>
</organism>
<feature type="domain" description="2EXR" evidence="2">
    <location>
        <begin position="30"/>
        <end position="95"/>
    </location>
</feature>
<name>S3E5L3_GLAL2</name>
<proteinExistence type="predicted"/>
<dbReference type="Pfam" id="PF20150">
    <property type="entry name" value="2EXR"/>
    <property type="match status" value="1"/>
</dbReference>
<dbReference type="HOGENOM" id="CLU_953316_0_0_1"/>
<accession>S3E5L3</accession>
<dbReference type="EMBL" id="KE145357">
    <property type="protein sequence ID" value="EPE33673.1"/>
    <property type="molecule type" value="Genomic_DNA"/>
</dbReference>
<gene>
    <name evidence="3" type="ORF">GLAREA_06686</name>
</gene>
<dbReference type="RefSeq" id="XP_008078825.1">
    <property type="nucleotide sequence ID" value="XM_008080634.1"/>
</dbReference>
<evidence type="ECO:0000259" key="2">
    <source>
        <dbReference type="Pfam" id="PF20150"/>
    </source>
</evidence>
<dbReference type="KEGG" id="glz:GLAREA_06686"/>
<dbReference type="InterPro" id="IPR045518">
    <property type="entry name" value="2EXR"/>
</dbReference>
<dbReference type="GeneID" id="19465739"/>